<evidence type="ECO:0000313" key="3">
    <source>
        <dbReference type="EMBL" id="OJZ72557.1"/>
    </source>
</evidence>
<dbReference type="Gene3D" id="3.30.530.20">
    <property type="match status" value="1"/>
</dbReference>
<comment type="caution">
    <text evidence="3">The sequence shown here is derived from an EMBL/GenBank/DDBJ whole genome shotgun (WGS) entry which is preliminary data.</text>
</comment>
<dbReference type="SUPFAM" id="SSF55961">
    <property type="entry name" value="Bet v1-like"/>
    <property type="match status" value="1"/>
</dbReference>
<dbReference type="Proteomes" id="UP000186438">
    <property type="component" value="Unassembled WGS sequence"/>
</dbReference>
<dbReference type="OrthoDB" id="9786557at2"/>
<proteinExistence type="inferred from homology"/>
<dbReference type="RefSeq" id="WP_073876283.1">
    <property type="nucleotide sequence ID" value="NZ_MPNT01000014.1"/>
</dbReference>
<dbReference type="EMBL" id="MPNT01000014">
    <property type="protein sequence ID" value="OJZ72557.1"/>
    <property type="molecule type" value="Genomic_DNA"/>
</dbReference>
<keyword evidence="4" id="KW-1185">Reference proteome</keyword>
<dbReference type="InterPro" id="IPR013538">
    <property type="entry name" value="ASHA1/2-like_C"/>
</dbReference>
<name>A0A1Q4HSU6_9MYCO</name>
<dbReference type="Pfam" id="PF08327">
    <property type="entry name" value="AHSA1"/>
    <property type="match status" value="1"/>
</dbReference>
<sequence>MGRTDTASLVIAAPLSRVYSALVEPRALVEWLPPQGMSGKFEHFDARPGGSYRMRLTYAEPPESGGKSTTDSDVVDVRFVEVVPDDRVVQAVDFESDEPAYTGTMTMTWAVTAVGADSTRVDIRADDVPPGISADDHVKGLRSSLTNLAAYLTGTRG</sequence>
<dbReference type="InterPro" id="IPR023393">
    <property type="entry name" value="START-like_dom_sf"/>
</dbReference>
<comment type="similarity">
    <text evidence="1">Belongs to the AHA1 family.</text>
</comment>
<feature type="domain" description="Activator of Hsp90 ATPase homologue 1/2-like C-terminal" evidence="2">
    <location>
        <begin position="13"/>
        <end position="152"/>
    </location>
</feature>
<dbReference type="AlphaFoldDB" id="A0A1Q4HSU6"/>
<reference evidence="3 4" key="1">
    <citation type="submission" date="2016-11" db="EMBL/GenBank/DDBJ databases">
        <title>Genome sequences of unsequenced Mycobacteria.</title>
        <authorList>
            <person name="Greninger A.L."/>
            <person name="Fang F."/>
            <person name="Jerome K.R."/>
        </authorList>
    </citation>
    <scope>NUCLEOTIDE SEQUENCE [LARGE SCALE GENOMIC DNA]</scope>
    <source>
        <strain evidence="3 4">M11</strain>
    </source>
</reference>
<accession>A0A1Q4HSU6</accession>
<protein>
    <submittedName>
        <fullName evidence="3">ATPase</fullName>
    </submittedName>
</protein>
<evidence type="ECO:0000313" key="4">
    <source>
        <dbReference type="Proteomes" id="UP000186438"/>
    </source>
</evidence>
<evidence type="ECO:0000256" key="1">
    <source>
        <dbReference type="ARBA" id="ARBA00006817"/>
    </source>
</evidence>
<gene>
    <name evidence="3" type="ORF">BRW65_15975</name>
</gene>
<organism evidence="3 4">
    <name type="scientific">Mycobacterium paraffinicum</name>
    <dbReference type="NCBI Taxonomy" id="53378"/>
    <lineage>
        <taxon>Bacteria</taxon>
        <taxon>Bacillati</taxon>
        <taxon>Actinomycetota</taxon>
        <taxon>Actinomycetes</taxon>
        <taxon>Mycobacteriales</taxon>
        <taxon>Mycobacteriaceae</taxon>
        <taxon>Mycobacterium</taxon>
    </lineage>
</organism>
<evidence type="ECO:0000259" key="2">
    <source>
        <dbReference type="Pfam" id="PF08327"/>
    </source>
</evidence>
<dbReference type="STRING" id="53378.BRW65_15975"/>